<accession>A0A1B9DSH7</accession>
<organism evidence="4 6">
    <name type="scientific">Flavobacterium glycines</name>
    <dbReference type="NCBI Taxonomy" id="551990"/>
    <lineage>
        <taxon>Bacteria</taxon>
        <taxon>Pseudomonadati</taxon>
        <taxon>Bacteroidota</taxon>
        <taxon>Flavobacteriia</taxon>
        <taxon>Flavobacteriales</taxon>
        <taxon>Flavobacteriaceae</taxon>
        <taxon>Flavobacterium</taxon>
    </lineage>
</organism>
<gene>
    <name evidence="4" type="ORF">FBGL_08310</name>
    <name evidence="3" type="ORF">FGL01_08670</name>
    <name evidence="5" type="ORF">SAMN05192550_0848</name>
</gene>
<dbReference type="SUPFAM" id="SSF82771">
    <property type="entry name" value="GIY-YIG endonuclease"/>
    <property type="match status" value="1"/>
</dbReference>
<dbReference type="EMBL" id="BJVF01000001">
    <property type="protein sequence ID" value="GEL10128.1"/>
    <property type="molecule type" value="Genomic_DNA"/>
</dbReference>
<dbReference type="InterPro" id="IPR000305">
    <property type="entry name" value="GIY-YIG_endonuc"/>
</dbReference>
<dbReference type="Gene3D" id="3.40.1440.10">
    <property type="entry name" value="GIY-YIG endonuclease"/>
    <property type="match status" value="1"/>
</dbReference>
<dbReference type="RefSeq" id="WP_066327467.1">
    <property type="nucleotide sequence ID" value="NZ_BJVF01000001.1"/>
</dbReference>
<comment type="caution">
    <text evidence="4">The sequence shown here is derived from an EMBL/GenBank/DDBJ whole genome shotgun (WGS) entry which is preliminary data.</text>
</comment>
<reference evidence="6" key="1">
    <citation type="submission" date="2016-03" db="EMBL/GenBank/DDBJ databases">
        <title>Draft genome sequence of Paenibacillus glacialis DSM 22343.</title>
        <authorList>
            <person name="Shin S.-K."/>
            <person name="Yi H."/>
        </authorList>
    </citation>
    <scope>NUCLEOTIDE SEQUENCE [LARGE SCALE GENOMIC DNA]</scope>
    <source>
        <strain evidence="6">NBRC 105008</strain>
    </source>
</reference>
<evidence type="ECO:0000313" key="8">
    <source>
        <dbReference type="Proteomes" id="UP000321579"/>
    </source>
</evidence>
<dbReference type="OrthoDB" id="1203060at2"/>
<reference evidence="5 7" key="3">
    <citation type="submission" date="2016-10" db="EMBL/GenBank/DDBJ databases">
        <authorList>
            <person name="Varghese N."/>
            <person name="Submissions S."/>
        </authorList>
    </citation>
    <scope>NUCLEOTIDE SEQUENCE [LARGE SCALE GENOMIC DNA]</scope>
    <source>
        <strain evidence="5 7">Gm-149</strain>
    </source>
</reference>
<protein>
    <submittedName>
        <fullName evidence="5">Endonuclease</fullName>
    </submittedName>
    <submittedName>
        <fullName evidence="4">Excinuclease ABC subunit C</fullName>
    </submittedName>
</protein>
<keyword evidence="7" id="KW-1185">Reference proteome</keyword>
<sequence length="82" mass="10140">MFYTYIIFSKTLNKYYIGSCQNIQERLTDHLNSRSPFTKKAKDWELKYFESFESRSEAYQRELEIKKKKSRKYIEYLTENKN</sequence>
<evidence type="ECO:0000256" key="1">
    <source>
        <dbReference type="ARBA" id="ARBA00007435"/>
    </source>
</evidence>
<dbReference type="EMBL" id="LVEO01000013">
    <property type="protein sequence ID" value="OCB72628.1"/>
    <property type="molecule type" value="Genomic_DNA"/>
</dbReference>
<evidence type="ECO:0000259" key="2">
    <source>
        <dbReference type="PROSITE" id="PS50164"/>
    </source>
</evidence>
<evidence type="ECO:0000313" key="4">
    <source>
        <dbReference type="EMBL" id="OCB72628.1"/>
    </source>
</evidence>
<proteinExistence type="inferred from homology"/>
<dbReference type="PANTHER" id="PTHR34477:SF1">
    <property type="entry name" value="UPF0213 PROTEIN YHBQ"/>
    <property type="match status" value="1"/>
</dbReference>
<keyword evidence="5" id="KW-0255">Endonuclease</keyword>
<keyword evidence="5" id="KW-0540">Nuclease</keyword>
<evidence type="ECO:0000313" key="5">
    <source>
        <dbReference type="EMBL" id="SDI80268.1"/>
    </source>
</evidence>
<dbReference type="PANTHER" id="PTHR34477">
    <property type="entry name" value="UPF0213 PROTEIN YHBQ"/>
    <property type="match status" value="1"/>
</dbReference>
<dbReference type="InterPro" id="IPR050190">
    <property type="entry name" value="UPF0213_domain"/>
</dbReference>
<reference evidence="4" key="2">
    <citation type="submission" date="2016-03" db="EMBL/GenBank/DDBJ databases">
        <authorList>
            <person name="Ploux O."/>
        </authorList>
    </citation>
    <scope>NUCLEOTIDE SEQUENCE</scope>
    <source>
        <strain evidence="4">NBRC 105008</strain>
    </source>
</reference>
<dbReference type="InterPro" id="IPR035901">
    <property type="entry name" value="GIY-YIG_endonuc_sf"/>
</dbReference>
<dbReference type="Proteomes" id="UP000321579">
    <property type="component" value="Unassembled WGS sequence"/>
</dbReference>
<dbReference type="EMBL" id="FNEO01000001">
    <property type="protein sequence ID" value="SDI80268.1"/>
    <property type="molecule type" value="Genomic_DNA"/>
</dbReference>
<comment type="similarity">
    <text evidence="1">Belongs to the UPF0213 family.</text>
</comment>
<evidence type="ECO:0000313" key="6">
    <source>
        <dbReference type="Proteomes" id="UP000093226"/>
    </source>
</evidence>
<dbReference type="Proteomes" id="UP000093226">
    <property type="component" value="Unassembled WGS sequence"/>
</dbReference>
<dbReference type="AlphaFoldDB" id="A0A1B9DSH7"/>
<dbReference type="Proteomes" id="UP000182367">
    <property type="component" value="Unassembled WGS sequence"/>
</dbReference>
<evidence type="ECO:0000313" key="7">
    <source>
        <dbReference type="Proteomes" id="UP000182367"/>
    </source>
</evidence>
<reference evidence="3 8" key="4">
    <citation type="submission" date="2019-07" db="EMBL/GenBank/DDBJ databases">
        <title>Whole genome shotgun sequence of Flavobacterium glycines NBRC 105008.</title>
        <authorList>
            <person name="Hosoyama A."/>
            <person name="Uohara A."/>
            <person name="Ohji S."/>
            <person name="Ichikawa N."/>
        </authorList>
    </citation>
    <scope>NUCLEOTIDE SEQUENCE [LARGE SCALE GENOMIC DNA]</scope>
    <source>
        <strain evidence="3 8">NBRC 105008</strain>
    </source>
</reference>
<dbReference type="GO" id="GO:0004519">
    <property type="term" value="F:endonuclease activity"/>
    <property type="evidence" value="ECO:0007669"/>
    <property type="project" value="UniProtKB-KW"/>
</dbReference>
<dbReference type="Pfam" id="PF01541">
    <property type="entry name" value="GIY-YIG"/>
    <property type="match status" value="1"/>
</dbReference>
<name>A0A1B9DSH7_9FLAO</name>
<feature type="domain" description="GIY-YIG" evidence="2">
    <location>
        <begin position="1"/>
        <end position="75"/>
    </location>
</feature>
<evidence type="ECO:0000313" key="3">
    <source>
        <dbReference type="EMBL" id="GEL10128.1"/>
    </source>
</evidence>
<dbReference type="CDD" id="cd10449">
    <property type="entry name" value="GIY-YIG_SLX1_like"/>
    <property type="match status" value="1"/>
</dbReference>
<dbReference type="PROSITE" id="PS50164">
    <property type="entry name" value="GIY_YIG"/>
    <property type="match status" value="1"/>
</dbReference>
<keyword evidence="5" id="KW-0378">Hydrolase</keyword>